<organism evidence="1 2">
    <name type="scientific">Paractinoplanes globisporus</name>
    <dbReference type="NCBI Taxonomy" id="113565"/>
    <lineage>
        <taxon>Bacteria</taxon>
        <taxon>Bacillati</taxon>
        <taxon>Actinomycetota</taxon>
        <taxon>Actinomycetes</taxon>
        <taxon>Micromonosporales</taxon>
        <taxon>Micromonosporaceae</taxon>
        <taxon>Paractinoplanes</taxon>
    </lineage>
</organism>
<evidence type="ECO:0000313" key="1">
    <source>
        <dbReference type="EMBL" id="MFF5296603.1"/>
    </source>
</evidence>
<keyword evidence="2" id="KW-1185">Reference proteome</keyword>
<accession>A0ABW6WUF2</accession>
<evidence type="ECO:0000313" key="2">
    <source>
        <dbReference type="Proteomes" id="UP001602245"/>
    </source>
</evidence>
<protein>
    <submittedName>
        <fullName evidence="1">MmcQ/YjbR family DNA-binding protein</fullName>
    </submittedName>
</protein>
<comment type="caution">
    <text evidence="1">The sequence shown here is derived from an EMBL/GenBank/DDBJ whole genome shotgun (WGS) entry which is preliminary data.</text>
</comment>
<dbReference type="Pfam" id="PF04237">
    <property type="entry name" value="YjbR"/>
    <property type="match status" value="1"/>
</dbReference>
<dbReference type="GO" id="GO:0003677">
    <property type="term" value="F:DNA binding"/>
    <property type="evidence" value="ECO:0007669"/>
    <property type="project" value="UniProtKB-KW"/>
</dbReference>
<proteinExistence type="predicted"/>
<reference evidence="1 2" key="1">
    <citation type="submission" date="2024-10" db="EMBL/GenBank/DDBJ databases">
        <title>The Natural Products Discovery Center: Release of the First 8490 Sequenced Strains for Exploring Actinobacteria Biosynthetic Diversity.</title>
        <authorList>
            <person name="Kalkreuter E."/>
            <person name="Kautsar S.A."/>
            <person name="Yang D."/>
            <person name="Bader C.D."/>
            <person name="Teijaro C.N."/>
            <person name="Fluegel L."/>
            <person name="Davis C.M."/>
            <person name="Simpson J.R."/>
            <person name="Lauterbach L."/>
            <person name="Steele A.D."/>
            <person name="Gui C."/>
            <person name="Meng S."/>
            <person name="Li G."/>
            <person name="Viehrig K."/>
            <person name="Ye F."/>
            <person name="Su P."/>
            <person name="Kiefer A.F."/>
            <person name="Nichols A."/>
            <person name="Cepeda A.J."/>
            <person name="Yan W."/>
            <person name="Fan B."/>
            <person name="Jiang Y."/>
            <person name="Adhikari A."/>
            <person name="Zheng C.-J."/>
            <person name="Schuster L."/>
            <person name="Cowan T.M."/>
            <person name="Smanski M.J."/>
            <person name="Chevrette M.G."/>
            <person name="De Carvalho L.P.S."/>
            <person name="Shen B."/>
        </authorList>
    </citation>
    <scope>NUCLEOTIDE SEQUENCE [LARGE SCALE GENOMIC DNA]</scope>
    <source>
        <strain evidence="1 2">NPDC000087</strain>
    </source>
</reference>
<dbReference type="EMBL" id="JBIAZU010000008">
    <property type="protein sequence ID" value="MFF5296603.1"/>
    <property type="molecule type" value="Genomic_DNA"/>
</dbReference>
<name>A0ABW6WUF2_9ACTN</name>
<dbReference type="InterPro" id="IPR058532">
    <property type="entry name" value="YjbR/MT2646/Rv2570-like"/>
</dbReference>
<keyword evidence="1" id="KW-0238">DNA-binding</keyword>
<sequence>MTEDSRPARVEDVHEIAESMPFVTVEWGTGDNPVYQVGKKSFVFFRNPRPDAFDPATKERYTDVIVFWVESEDDKQALVQDESTPFFTTPHFKGHPSVLLRASRVGELSRAELAEVVQDAWLSRASARRAATWLAEHRVSEAETSDG</sequence>
<dbReference type="Proteomes" id="UP001602245">
    <property type="component" value="Unassembled WGS sequence"/>
</dbReference>
<dbReference type="RefSeq" id="WP_020514427.1">
    <property type="nucleotide sequence ID" value="NZ_JBIAZU010000008.1"/>
</dbReference>
<gene>
    <name evidence="1" type="ORF">ACFY35_44810</name>
</gene>